<evidence type="ECO:0000256" key="4">
    <source>
        <dbReference type="PROSITE-ProRule" id="PRU00176"/>
    </source>
</evidence>
<feature type="region of interest" description="Disordered" evidence="5">
    <location>
        <begin position="872"/>
        <end position="896"/>
    </location>
</feature>
<dbReference type="PANTHER" id="PTHR23189">
    <property type="entry name" value="RNA RECOGNITION MOTIF-CONTAINING"/>
    <property type="match status" value="1"/>
</dbReference>
<keyword evidence="3" id="KW-0539">Nucleus</keyword>
<dbReference type="GO" id="GO:0005634">
    <property type="term" value="C:nucleus"/>
    <property type="evidence" value="ECO:0007669"/>
    <property type="project" value="UniProtKB-SubCell"/>
</dbReference>
<accession>A0AAN8TLE5</accession>
<feature type="domain" description="RRM" evidence="6">
    <location>
        <begin position="10"/>
        <end position="82"/>
    </location>
</feature>
<protein>
    <recommendedName>
        <fullName evidence="6">RRM domain-containing protein</fullName>
    </recommendedName>
</protein>
<feature type="compositionally biased region" description="Basic and acidic residues" evidence="5">
    <location>
        <begin position="476"/>
        <end position="485"/>
    </location>
</feature>
<feature type="compositionally biased region" description="Polar residues" evidence="5">
    <location>
        <begin position="881"/>
        <end position="894"/>
    </location>
</feature>
<feature type="region of interest" description="Disordered" evidence="5">
    <location>
        <begin position="426"/>
        <end position="500"/>
    </location>
</feature>
<dbReference type="AlphaFoldDB" id="A0AAN8TLE5"/>
<dbReference type="Gene3D" id="3.30.70.330">
    <property type="match status" value="3"/>
</dbReference>
<dbReference type="InterPro" id="IPR012677">
    <property type="entry name" value="Nucleotide-bd_a/b_plait_sf"/>
</dbReference>
<evidence type="ECO:0000256" key="1">
    <source>
        <dbReference type="ARBA" id="ARBA00004123"/>
    </source>
</evidence>
<evidence type="ECO:0000313" key="8">
    <source>
        <dbReference type="Proteomes" id="UP001371456"/>
    </source>
</evidence>
<evidence type="ECO:0000256" key="5">
    <source>
        <dbReference type="SAM" id="MobiDB-lite"/>
    </source>
</evidence>
<dbReference type="GO" id="GO:0003723">
    <property type="term" value="F:RNA binding"/>
    <property type="evidence" value="ECO:0007669"/>
    <property type="project" value="UniProtKB-UniRule"/>
</dbReference>
<dbReference type="InterPro" id="IPR012921">
    <property type="entry name" value="SPOC_C"/>
</dbReference>
<dbReference type="Pfam" id="PF07744">
    <property type="entry name" value="SPOC"/>
    <property type="match status" value="1"/>
</dbReference>
<name>A0AAN8TLE5_SOLBU</name>
<proteinExistence type="predicted"/>
<dbReference type="Pfam" id="PF00076">
    <property type="entry name" value="RRM_1"/>
    <property type="match status" value="3"/>
</dbReference>
<sequence>MAPPGEMPSNNLWVGNLAPDVTDADLTSLFQKYGQLDSVTAYSSRGFGFLYFKNINDSKEAKDALQGSFFHGNPLRIEFAKPAVNLIPVMLSGLQAKPCKSLWVAGISKSVSKEELEDQFKGFGKIQEYKFIRDRNTAYIDFARLEDAAEALKNMNGKKFGGEQIRVDYLRSQPTRRRKMCYDMEVDVSTLRMLVLALEQGPEFREIRDGQYPNRNVGHPDTRLMPQDFARNYSDPMHAGFRRQHPFQLPVGQGHGQPSKVLCIGYPPSVHVDEDMLHNAMILFGEINGIKTFYDRNFSLVEFRSVEEAQRAKEGLQGKLFNDPRITIEYSSSGPAPGRDFLEYHPSIIGPTTDSYPNENSFQPTQMGMFGHNRPMLASNVPGRLPPFGIHGPDIPARPLGKQGRFDPIISGPEFTDLPVASKLRDTSPHNVVGGPNWKPASPTPGVLSSPSGAQKPPSRSAIPGWDVFDSSQLQRESKRSRIDGAYDNSYPHKRTSDGLGPFGSNVPSGPVTVGQANNSVSPLDARISPGQRLPGHDYIWHGTIAKGGTPVCHARCVPIGESIEFEIPEVVNCSARTGLDMLTKHYADAVGFNVVYFLPNSEKDFASYTEFLRYLGSKDRAGVAKFANGTTLFLVPPSDFLTKVLKVVGPKRLYGVVLKFAHHMPSGTSLPQESSQPQYVDAPRMPSSQAAYDAMPSVERVPQMNYNQVTREDVKLPSKDFGSLTAAYPTNTVQPSNSAAYPSNYVHQSNTAAPAQAGVSLTPELIANLVKILPANQLPTVEGTTMPAGASAGLPALDVAVGPGKVQQQSWRYDQQAPGQAADHMFSGQFNNQTPVLPQLQAHPQVLNRPNHYSQGPTSFNQIQDHNLNLQAQGGPPQTLPSTIISQGTQLSGQPHIDRQLQLGRHQDVASGSGIAHVTDAVGHYGSSVPQQQTNLASLTNQTHGANVSQSQAGMPVASGMGLATQMQQLQSALYGSAQEGSESEVDKNERYQATLLFAASLLSKIHNQKPSSQSGQGSDNH</sequence>
<keyword evidence="2 4" id="KW-0694">RNA-binding</keyword>
<dbReference type="InterPro" id="IPR000504">
    <property type="entry name" value="RRM_dom"/>
</dbReference>
<dbReference type="InterPro" id="IPR035979">
    <property type="entry name" value="RBD_domain_sf"/>
</dbReference>
<dbReference type="SUPFAM" id="SSF54928">
    <property type="entry name" value="RNA-binding domain, RBD"/>
    <property type="match status" value="3"/>
</dbReference>
<feature type="domain" description="RRM" evidence="6">
    <location>
        <begin position="259"/>
        <end position="333"/>
    </location>
</feature>
<organism evidence="7 8">
    <name type="scientific">Solanum bulbocastanum</name>
    <name type="common">Wild potato</name>
    <dbReference type="NCBI Taxonomy" id="147425"/>
    <lineage>
        <taxon>Eukaryota</taxon>
        <taxon>Viridiplantae</taxon>
        <taxon>Streptophyta</taxon>
        <taxon>Embryophyta</taxon>
        <taxon>Tracheophyta</taxon>
        <taxon>Spermatophyta</taxon>
        <taxon>Magnoliopsida</taxon>
        <taxon>eudicotyledons</taxon>
        <taxon>Gunneridae</taxon>
        <taxon>Pentapetalae</taxon>
        <taxon>asterids</taxon>
        <taxon>lamiids</taxon>
        <taxon>Solanales</taxon>
        <taxon>Solanaceae</taxon>
        <taxon>Solanoideae</taxon>
        <taxon>Solaneae</taxon>
        <taxon>Solanum</taxon>
    </lineage>
</organism>
<comment type="subcellular location">
    <subcellularLocation>
        <location evidence="1">Nucleus</location>
    </subcellularLocation>
</comment>
<evidence type="ECO:0000256" key="2">
    <source>
        <dbReference type="ARBA" id="ARBA00022884"/>
    </source>
</evidence>
<evidence type="ECO:0000313" key="7">
    <source>
        <dbReference type="EMBL" id="KAK6786818.1"/>
    </source>
</evidence>
<evidence type="ECO:0000256" key="3">
    <source>
        <dbReference type="ARBA" id="ARBA00023242"/>
    </source>
</evidence>
<dbReference type="PROSITE" id="PS50102">
    <property type="entry name" value="RRM"/>
    <property type="match status" value="3"/>
</dbReference>
<feature type="domain" description="RRM" evidence="6">
    <location>
        <begin position="100"/>
        <end position="172"/>
    </location>
</feature>
<gene>
    <name evidence="7" type="ORF">RDI58_015343</name>
</gene>
<evidence type="ECO:0000259" key="6">
    <source>
        <dbReference type="PROSITE" id="PS50102"/>
    </source>
</evidence>
<keyword evidence="8" id="KW-1185">Reference proteome</keyword>
<dbReference type="Proteomes" id="UP001371456">
    <property type="component" value="Unassembled WGS sequence"/>
</dbReference>
<dbReference type="CDD" id="cd21546">
    <property type="entry name" value="SPOC_FPA-like"/>
    <property type="match status" value="1"/>
</dbReference>
<dbReference type="CDD" id="cd00590">
    <property type="entry name" value="RRM_SF"/>
    <property type="match status" value="2"/>
</dbReference>
<comment type="caution">
    <text evidence="7">The sequence shown here is derived from an EMBL/GenBank/DDBJ whole genome shotgun (WGS) entry which is preliminary data.</text>
</comment>
<dbReference type="EMBL" id="JBANQN010000006">
    <property type="protein sequence ID" value="KAK6786818.1"/>
    <property type="molecule type" value="Genomic_DNA"/>
</dbReference>
<dbReference type="SMART" id="SM00360">
    <property type="entry name" value="RRM"/>
    <property type="match status" value="3"/>
</dbReference>
<reference evidence="7 8" key="1">
    <citation type="submission" date="2024-02" db="EMBL/GenBank/DDBJ databases">
        <title>de novo genome assembly of Solanum bulbocastanum strain 11H21.</title>
        <authorList>
            <person name="Hosaka A.J."/>
        </authorList>
    </citation>
    <scope>NUCLEOTIDE SEQUENCE [LARGE SCALE GENOMIC DNA]</scope>
    <source>
        <tissue evidence="7">Young leaves</tissue>
    </source>
</reference>